<evidence type="ECO:0000256" key="2">
    <source>
        <dbReference type="ARBA" id="ARBA00019992"/>
    </source>
</evidence>
<organism evidence="5 6">
    <name type="scientific">Roseobacter ponti</name>
    <dbReference type="NCBI Taxonomy" id="1891787"/>
    <lineage>
        <taxon>Bacteria</taxon>
        <taxon>Pseudomonadati</taxon>
        <taxon>Pseudomonadota</taxon>
        <taxon>Alphaproteobacteria</taxon>
        <taxon>Rhodobacterales</taxon>
        <taxon>Roseobacteraceae</taxon>
        <taxon>Roseobacter</taxon>
    </lineage>
</organism>
<evidence type="ECO:0000313" key="5">
    <source>
        <dbReference type="EMBL" id="QJF50501.1"/>
    </source>
</evidence>
<evidence type="ECO:0000256" key="1">
    <source>
        <dbReference type="ARBA" id="ARBA00005857"/>
    </source>
</evidence>
<dbReference type="Gene3D" id="1.25.40.10">
    <property type="entry name" value="Tetratricopeptide repeat domain"/>
    <property type="match status" value="1"/>
</dbReference>
<accession>A0A858SSC5</accession>
<evidence type="ECO:0000256" key="4">
    <source>
        <dbReference type="ARBA" id="ARBA00022803"/>
    </source>
</evidence>
<keyword evidence="3" id="KW-0677">Repeat</keyword>
<dbReference type="InterPro" id="IPR011990">
    <property type="entry name" value="TPR-like_helical_dom_sf"/>
</dbReference>
<evidence type="ECO:0000313" key="6">
    <source>
        <dbReference type="Proteomes" id="UP000503308"/>
    </source>
</evidence>
<dbReference type="EMBL" id="CP048788">
    <property type="protein sequence ID" value="QJF50501.1"/>
    <property type="molecule type" value="Genomic_DNA"/>
</dbReference>
<keyword evidence="6" id="KW-1185">Reference proteome</keyword>
<dbReference type="CDD" id="cd05804">
    <property type="entry name" value="StaR_like"/>
    <property type="match status" value="1"/>
</dbReference>
<dbReference type="AlphaFoldDB" id="A0A858SSC5"/>
<evidence type="ECO:0000256" key="3">
    <source>
        <dbReference type="ARBA" id="ARBA00022737"/>
    </source>
</evidence>
<dbReference type="Proteomes" id="UP000503308">
    <property type="component" value="Chromosome"/>
</dbReference>
<gene>
    <name evidence="5" type="ORF">G3256_04680</name>
</gene>
<dbReference type="RefSeq" id="WP_169639717.1">
    <property type="nucleotide sequence ID" value="NZ_CP048788.1"/>
</dbReference>
<dbReference type="PANTHER" id="PTHR16263">
    <property type="entry name" value="TETRATRICOPEPTIDE REPEAT PROTEIN 38"/>
    <property type="match status" value="1"/>
</dbReference>
<dbReference type="SUPFAM" id="SSF48452">
    <property type="entry name" value="TPR-like"/>
    <property type="match status" value="1"/>
</dbReference>
<sequence length="426" mass="45056">MQTDRYDNTITTASAAVADAYADAVDCLLAGAPGLIPAFEAVTEADPAFALGWVGLARAHQSFGAMPAAGQAMERARSLPAGLTERERSHLNAFDLLIAGKGPQAYAAIRAHVNTWPRDALVAQTCSSVFGLIGFSGQPGREAEILAFTAALMPHYGEDWWMTSQYAFALCENGALARAEAQIDRALALRDRNAHGAHVRSHILYETGRTAEGRAWLSDWLAPYARDGIMYGHLTWHSALWSLAERDTEAMWAQVDAAVAPDSGSLSPGINVLTDTASILQRAMMAGVAVSADRWAAVSAYALQAFPATGNAFIDVHAALAHAMAGNDAALEAIITAPAGPAADLVPGLACGFRAMAAEDWGAASENLTGAMSDLARIGGSRAQRDLVEQCLLTSLIRDGREREAQDIARLRRPLLVSGADTHATH</sequence>
<dbReference type="KEGG" id="rpon:G3256_04680"/>
<protein>
    <recommendedName>
        <fullName evidence="2">Tetratricopeptide repeat protein 38</fullName>
    </recommendedName>
</protein>
<reference evidence="5 6" key="1">
    <citation type="submission" date="2020-02" db="EMBL/GenBank/DDBJ databases">
        <title>Genome sequence of Roseobacter ponti.</title>
        <authorList>
            <person name="Hollensteiner J."/>
            <person name="Schneider D."/>
            <person name="Poehlein A."/>
            <person name="Daniel R."/>
        </authorList>
    </citation>
    <scope>NUCLEOTIDE SEQUENCE [LARGE SCALE GENOMIC DNA]</scope>
    <source>
        <strain evidence="5 6">DSM 106830</strain>
    </source>
</reference>
<keyword evidence="4" id="KW-0802">TPR repeat</keyword>
<name>A0A858SSC5_9RHOB</name>
<comment type="similarity">
    <text evidence="1">Belongs to the TTC38 family.</text>
</comment>
<dbReference type="InterPro" id="IPR033891">
    <property type="entry name" value="TTC38"/>
</dbReference>
<dbReference type="PANTHER" id="PTHR16263:SF4">
    <property type="entry name" value="TETRATRICOPEPTIDE REPEAT PROTEIN 38"/>
    <property type="match status" value="1"/>
</dbReference>
<proteinExistence type="inferred from homology"/>